<accession>A0A1R3X218</accession>
<dbReference type="EMBL" id="FTPR01000001">
    <property type="protein sequence ID" value="SIT83944.1"/>
    <property type="molecule type" value="Genomic_DNA"/>
</dbReference>
<dbReference type="Pfam" id="PF10442">
    <property type="entry name" value="FIST_C"/>
    <property type="match status" value="1"/>
</dbReference>
<feature type="domain" description="FIST C-domain" evidence="2">
    <location>
        <begin position="228"/>
        <end position="360"/>
    </location>
</feature>
<dbReference type="SMART" id="SM00897">
    <property type="entry name" value="FIST"/>
    <property type="match status" value="1"/>
</dbReference>
<evidence type="ECO:0000313" key="4">
    <source>
        <dbReference type="Proteomes" id="UP000186997"/>
    </source>
</evidence>
<dbReference type="InterPro" id="IPR013702">
    <property type="entry name" value="FIST_domain_N"/>
</dbReference>
<reference evidence="4" key="1">
    <citation type="submission" date="2017-01" db="EMBL/GenBank/DDBJ databases">
        <authorList>
            <person name="Varghese N."/>
            <person name="Submissions S."/>
        </authorList>
    </citation>
    <scope>NUCLEOTIDE SEQUENCE [LARGE SCALE GENOMIC DNA]</scope>
    <source>
        <strain evidence="4">DSM 29591</strain>
    </source>
</reference>
<dbReference type="RefSeq" id="WP_076659217.1">
    <property type="nucleotide sequence ID" value="NZ_FTPR01000001.1"/>
</dbReference>
<dbReference type="Pfam" id="PF08495">
    <property type="entry name" value="FIST"/>
    <property type="match status" value="1"/>
</dbReference>
<evidence type="ECO:0000313" key="3">
    <source>
        <dbReference type="EMBL" id="SIT83944.1"/>
    </source>
</evidence>
<evidence type="ECO:0000259" key="2">
    <source>
        <dbReference type="SMART" id="SM01204"/>
    </source>
</evidence>
<feature type="domain" description="FIST" evidence="1">
    <location>
        <begin position="33"/>
        <end position="227"/>
    </location>
</feature>
<dbReference type="InterPro" id="IPR019494">
    <property type="entry name" value="FIST_C"/>
</dbReference>
<proteinExistence type="predicted"/>
<name>A0A1R3X218_9RHOB</name>
<dbReference type="PANTHER" id="PTHR40252:SF2">
    <property type="entry name" value="BLR0328 PROTEIN"/>
    <property type="match status" value="1"/>
</dbReference>
<sequence length="383" mass="39626">MLKVATGWSDDPESTTAVQEALDMAVSILDGHVPKAALVYAAVDQDLSVIGTTLRTRYPDILVAGGTTDGEIAGGEGFLEDSLVIMLFASDSLEFSVGIGRNAIAEPAQSTADAVAMARAGSDKDINLGIAMLEGLGTNIHDLVGGLQNALGAGVPIVGGAAADQLRFQGTRQICNDIVTSDAVVILTVHGSVKVSVGVATGYTPLGQPHLVTKAEGAVVHQIDNRPAAELYADYLQQPSIFYPLAVQDETRHSLVLSSPLNFDAETGALHLVNPVAQGSVVQLSTASRQEIIDAARNAVGQAAAGMKDTPVDAALLFSCAGRRATLGTRIREEYDNVCTIIGQDVPIAGFYCYGEIGPEKAGGPSLTHTNAFVAVFLSAATA</sequence>
<dbReference type="PANTHER" id="PTHR40252">
    <property type="entry name" value="BLR0328 PROTEIN"/>
    <property type="match status" value="1"/>
</dbReference>
<organism evidence="3 4">
    <name type="scientific">Yoonia rosea</name>
    <dbReference type="NCBI Taxonomy" id="287098"/>
    <lineage>
        <taxon>Bacteria</taxon>
        <taxon>Pseudomonadati</taxon>
        <taxon>Pseudomonadota</taxon>
        <taxon>Alphaproteobacteria</taxon>
        <taxon>Rhodobacterales</taxon>
        <taxon>Paracoccaceae</taxon>
        <taxon>Yoonia</taxon>
    </lineage>
</organism>
<dbReference type="Proteomes" id="UP000186997">
    <property type="component" value="Unassembled WGS sequence"/>
</dbReference>
<dbReference type="SMART" id="SM01204">
    <property type="entry name" value="FIST_C"/>
    <property type="match status" value="1"/>
</dbReference>
<dbReference type="STRING" id="287098.SAMN05421665_1757"/>
<keyword evidence="4" id="KW-1185">Reference proteome</keyword>
<evidence type="ECO:0000259" key="1">
    <source>
        <dbReference type="SMART" id="SM00897"/>
    </source>
</evidence>
<dbReference type="AlphaFoldDB" id="A0A1R3X218"/>
<protein>
    <submittedName>
        <fullName evidence="3">Uncharacterized conserved protein, contains FIST_N domain</fullName>
    </submittedName>
</protein>
<gene>
    <name evidence="3" type="ORF">SAMN05421665_1757</name>
</gene>